<protein>
    <submittedName>
        <fullName evidence="1">Uncharacterized protein</fullName>
    </submittedName>
</protein>
<dbReference type="Proteomes" id="UP000651475">
    <property type="component" value="Unassembled WGS sequence"/>
</dbReference>
<keyword evidence="2" id="KW-1185">Reference proteome</keyword>
<evidence type="ECO:0000313" key="2">
    <source>
        <dbReference type="Proteomes" id="UP000651475"/>
    </source>
</evidence>
<organism evidence="1 2">
    <name type="scientific">Parabacteroides hominis</name>
    <dbReference type="NCBI Taxonomy" id="2763057"/>
    <lineage>
        <taxon>Bacteria</taxon>
        <taxon>Pseudomonadati</taxon>
        <taxon>Bacteroidota</taxon>
        <taxon>Bacteroidia</taxon>
        <taxon>Bacteroidales</taxon>
        <taxon>Tannerellaceae</taxon>
        <taxon>Parabacteroides</taxon>
    </lineage>
</organism>
<gene>
    <name evidence="1" type="ORF">H8S65_07625</name>
</gene>
<dbReference type="RefSeq" id="WP_186929391.1">
    <property type="nucleotide sequence ID" value="NZ_JACOOJ010000009.1"/>
</dbReference>
<name>A0ABR7DMI7_9BACT</name>
<reference evidence="1 2" key="1">
    <citation type="submission" date="2020-08" db="EMBL/GenBank/DDBJ databases">
        <title>Genome public.</title>
        <authorList>
            <person name="Liu C."/>
            <person name="Sun Q."/>
        </authorList>
    </citation>
    <scope>NUCLEOTIDE SEQUENCE [LARGE SCALE GENOMIC DNA]</scope>
    <source>
        <strain evidence="1 2">NSJ-79</strain>
    </source>
</reference>
<comment type="caution">
    <text evidence="1">The sequence shown here is derived from an EMBL/GenBank/DDBJ whole genome shotgun (WGS) entry which is preliminary data.</text>
</comment>
<accession>A0ABR7DMI7</accession>
<sequence>MLLDNSFFTGELHIEGVISYTGVPSKTNEAANYELKSLISQYELDFYRKILGYDNAKKFVEYIESGEGEEKWDNLKNMLVEQVGDRKVSPIAYYVFFFYLRKNQTQATPIGNVEESSSNKVSPCNIKMINAWNQMAYMNRYISDYLYDHRDDYSGYFFDEHLLEFMNKMGI</sequence>
<evidence type="ECO:0000313" key="1">
    <source>
        <dbReference type="EMBL" id="MBC5632636.1"/>
    </source>
</evidence>
<dbReference type="EMBL" id="JACOOJ010000009">
    <property type="protein sequence ID" value="MBC5632636.1"/>
    <property type="molecule type" value="Genomic_DNA"/>
</dbReference>
<proteinExistence type="predicted"/>